<organism evidence="1 4">
    <name type="scientific">Fulvivirga sedimenti</name>
    <dbReference type="NCBI Taxonomy" id="2879465"/>
    <lineage>
        <taxon>Bacteria</taxon>
        <taxon>Pseudomonadati</taxon>
        <taxon>Bacteroidota</taxon>
        <taxon>Cytophagia</taxon>
        <taxon>Cytophagales</taxon>
        <taxon>Fulvivirgaceae</taxon>
        <taxon>Fulvivirga</taxon>
    </lineage>
</organism>
<evidence type="ECO:0000313" key="2">
    <source>
        <dbReference type="EMBL" id="MCA6076503.1"/>
    </source>
</evidence>
<dbReference type="EMBL" id="JAIXNE010000004">
    <property type="protein sequence ID" value="MCA6077631.1"/>
    <property type="molecule type" value="Genomic_DNA"/>
</dbReference>
<dbReference type="Proteomes" id="UP001139409">
    <property type="component" value="Unassembled WGS sequence"/>
</dbReference>
<keyword evidence="4" id="KW-1185">Reference proteome</keyword>
<name>A0A9X1HPA5_9BACT</name>
<evidence type="ECO:0000313" key="4">
    <source>
        <dbReference type="Proteomes" id="UP001139409"/>
    </source>
</evidence>
<proteinExistence type="predicted"/>
<dbReference type="EMBL" id="JAIXNE010000002">
    <property type="protein sequence ID" value="MCA6075326.1"/>
    <property type="molecule type" value="Genomic_DNA"/>
</dbReference>
<dbReference type="RefSeq" id="WP_225698429.1">
    <property type="nucleotide sequence ID" value="NZ_JAIXNE010000002.1"/>
</dbReference>
<evidence type="ECO:0000313" key="1">
    <source>
        <dbReference type="EMBL" id="MCA6075326.1"/>
    </source>
</evidence>
<accession>A0A9X1HPA5</accession>
<comment type="caution">
    <text evidence="1">The sequence shown here is derived from an EMBL/GenBank/DDBJ whole genome shotgun (WGS) entry which is preliminary data.</text>
</comment>
<dbReference type="AlphaFoldDB" id="A0A9X1HPA5"/>
<gene>
    <name evidence="1" type="ORF">LDX50_10625</name>
    <name evidence="2" type="ORF">LDX50_16595</name>
    <name evidence="3" type="ORF">LDX50_22315</name>
</gene>
<reference evidence="1" key="1">
    <citation type="submission" date="2021-09" db="EMBL/GenBank/DDBJ databases">
        <title>Fulvivirga sp. isolated from coastal sediment.</title>
        <authorList>
            <person name="Yu H."/>
        </authorList>
    </citation>
    <scope>NUCLEOTIDE SEQUENCE</scope>
    <source>
        <strain evidence="1">1062</strain>
    </source>
</reference>
<evidence type="ECO:0000313" key="3">
    <source>
        <dbReference type="EMBL" id="MCA6077631.1"/>
    </source>
</evidence>
<sequence length="216" mass="24135">MNRLCITVILLIVLFNLERCSSITQVQSSSTTYEDKYLTPNKVTFKSTSWLINALATNVSQESRIELTEQILKLTEKRIGDSVMFITAAIANGLAPADIDASDGKMLSTLCDKRFRYVLQLNLEGNESEGGGFSIGADGEDNTENSARVELMVFTVPDGEMIYHHRMTAWEVTPSESDFDDDVNQMIINRSNAKIQKDALNYAIKKLQKKSNLPIN</sequence>
<dbReference type="EMBL" id="JAIXNE010000003">
    <property type="protein sequence ID" value="MCA6076503.1"/>
    <property type="molecule type" value="Genomic_DNA"/>
</dbReference>
<protein>
    <submittedName>
        <fullName evidence="1">Uncharacterized protein</fullName>
    </submittedName>
</protein>